<organism evidence="4 5">
    <name type="scientific">Nocardia albiluteola</name>
    <dbReference type="NCBI Taxonomy" id="2842303"/>
    <lineage>
        <taxon>Bacteria</taxon>
        <taxon>Bacillati</taxon>
        <taxon>Actinomycetota</taxon>
        <taxon>Actinomycetes</taxon>
        <taxon>Mycobacteriales</taxon>
        <taxon>Nocardiaceae</taxon>
        <taxon>Nocardia</taxon>
    </lineage>
</organism>
<dbReference type="Pfam" id="PF00293">
    <property type="entry name" value="NUDIX"/>
    <property type="match status" value="1"/>
</dbReference>
<dbReference type="PROSITE" id="PS51462">
    <property type="entry name" value="NUDIX"/>
    <property type="match status" value="1"/>
</dbReference>
<dbReference type="InterPro" id="IPR000086">
    <property type="entry name" value="NUDIX_hydrolase_dom"/>
</dbReference>
<dbReference type="PANTHER" id="PTHR43046">
    <property type="entry name" value="GDP-MANNOSE MANNOSYL HYDROLASE"/>
    <property type="match status" value="1"/>
</dbReference>
<dbReference type="EMBL" id="JAHKNI010000003">
    <property type="protein sequence ID" value="MBU3061933.1"/>
    <property type="molecule type" value="Genomic_DNA"/>
</dbReference>
<dbReference type="InterPro" id="IPR015797">
    <property type="entry name" value="NUDIX_hydrolase-like_dom_sf"/>
</dbReference>
<protein>
    <submittedName>
        <fullName evidence="4">NUDIX domain-containing protein</fullName>
    </submittedName>
</protein>
<proteinExistence type="predicted"/>
<dbReference type="PANTHER" id="PTHR43046:SF16">
    <property type="entry name" value="ADP-RIBOSE PYROPHOSPHATASE YJHB-RELATED"/>
    <property type="match status" value="1"/>
</dbReference>
<sequence>MDFGETAAECAIRECAEETGITAQITGFLGVYSNPHHIVAYTDGEVRQRYENCYIGRPVSGEPTINDEADGVAFVMPNDLDAYDIHPSMRQQLPDFQSDGCQWLSVMSGRSQLGIDTRYINVASVTTVE</sequence>
<name>A0ABS6AY51_9NOCA</name>
<gene>
    <name evidence="4" type="ORF">KO481_10390</name>
</gene>
<evidence type="ECO:0000259" key="3">
    <source>
        <dbReference type="PROSITE" id="PS51462"/>
    </source>
</evidence>
<accession>A0ABS6AY51</accession>
<reference evidence="4 5" key="1">
    <citation type="submission" date="2021-06" db="EMBL/GenBank/DDBJ databases">
        <title>Actinomycetes sequencing.</title>
        <authorList>
            <person name="Shan Q."/>
        </authorList>
    </citation>
    <scope>NUCLEOTIDE SEQUENCE [LARGE SCALE GENOMIC DNA]</scope>
    <source>
        <strain evidence="4 5">NEAU-G5</strain>
    </source>
</reference>
<evidence type="ECO:0000313" key="4">
    <source>
        <dbReference type="EMBL" id="MBU3061933.1"/>
    </source>
</evidence>
<dbReference type="Proteomes" id="UP000733379">
    <property type="component" value="Unassembled WGS sequence"/>
</dbReference>
<evidence type="ECO:0000256" key="2">
    <source>
        <dbReference type="ARBA" id="ARBA00022801"/>
    </source>
</evidence>
<feature type="domain" description="Nudix hydrolase" evidence="3">
    <location>
        <begin position="1"/>
        <end position="98"/>
    </location>
</feature>
<keyword evidence="2" id="KW-0378">Hydrolase</keyword>
<comment type="caution">
    <text evidence="4">The sequence shown here is derived from an EMBL/GenBank/DDBJ whole genome shotgun (WGS) entry which is preliminary data.</text>
</comment>
<evidence type="ECO:0000256" key="1">
    <source>
        <dbReference type="ARBA" id="ARBA00001946"/>
    </source>
</evidence>
<dbReference type="SUPFAM" id="SSF55811">
    <property type="entry name" value="Nudix"/>
    <property type="match status" value="1"/>
</dbReference>
<comment type="cofactor">
    <cofactor evidence="1">
        <name>Mg(2+)</name>
        <dbReference type="ChEBI" id="CHEBI:18420"/>
    </cofactor>
</comment>
<evidence type="ECO:0000313" key="5">
    <source>
        <dbReference type="Proteomes" id="UP000733379"/>
    </source>
</evidence>
<dbReference type="Gene3D" id="3.90.79.10">
    <property type="entry name" value="Nucleoside Triphosphate Pyrophosphohydrolase"/>
    <property type="match status" value="1"/>
</dbReference>
<keyword evidence="5" id="KW-1185">Reference proteome</keyword>